<evidence type="ECO:0000256" key="3">
    <source>
        <dbReference type="ARBA" id="ARBA00022801"/>
    </source>
</evidence>
<dbReference type="InterPro" id="IPR006433">
    <property type="entry name" value="Prohead_protease"/>
</dbReference>
<dbReference type="eggNOG" id="COG3740">
    <property type="taxonomic scope" value="Bacteria"/>
</dbReference>
<feature type="region of interest" description="Disordered" evidence="4">
    <location>
        <begin position="186"/>
        <end position="221"/>
    </location>
</feature>
<organism evidence="6 7">
    <name type="scientific">Leifsonia xyli subsp. xyli (strain CTCB07)</name>
    <dbReference type="NCBI Taxonomy" id="281090"/>
    <lineage>
        <taxon>Bacteria</taxon>
        <taxon>Bacillati</taxon>
        <taxon>Actinomycetota</taxon>
        <taxon>Actinomycetes</taxon>
        <taxon>Micrococcales</taxon>
        <taxon>Microbacteriaceae</taxon>
        <taxon>Leifsonia</taxon>
    </lineage>
</organism>
<feature type="compositionally biased region" description="Low complexity" evidence="4">
    <location>
        <begin position="208"/>
        <end position="221"/>
    </location>
</feature>
<dbReference type="EMBL" id="AE016822">
    <property type="protein sequence ID" value="AAT90040.1"/>
    <property type="molecule type" value="Genomic_DNA"/>
</dbReference>
<accession>Q6AC52</accession>
<dbReference type="NCBIfam" id="TIGR01543">
    <property type="entry name" value="proheadase_HK97"/>
    <property type="match status" value="1"/>
</dbReference>
<dbReference type="AlphaFoldDB" id="Q6AC52"/>
<evidence type="ECO:0000256" key="2">
    <source>
        <dbReference type="ARBA" id="ARBA00022670"/>
    </source>
</evidence>
<keyword evidence="2 6" id="KW-0645">Protease</keyword>
<evidence type="ECO:0000256" key="1">
    <source>
        <dbReference type="ARBA" id="ARBA00022612"/>
    </source>
</evidence>
<gene>
    <name evidence="6" type="primary">35</name>
    <name evidence="6" type="ordered locus">Lxx24050</name>
</gene>
<feature type="domain" description="Prohead serine protease" evidence="5">
    <location>
        <begin position="11"/>
        <end position="176"/>
    </location>
</feature>
<dbReference type="Pfam" id="PF04586">
    <property type="entry name" value="Peptidase_S78"/>
    <property type="match status" value="1"/>
</dbReference>
<reference evidence="6 7" key="1">
    <citation type="journal article" date="2004" name="Mol. Plant Microbe Interact.">
        <title>The genome sequence of the Gram-positive sugarcane pathogen Leifsonia xyli subsp. xyli.</title>
        <authorList>
            <person name="Monteiro-Vitorello C.B."/>
            <person name="Camargo L.E.A."/>
            <person name="Van Sluys M.A."/>
            <person name="Kitajima J.P."/>
            <person name="Truffi D."/>
            <person name="do Amaral A.M."/>
            <person name="Harakava R."/>
            <person name="de Oliveira J.C.F."/>
            <person name="Wood D."/>
            <person name="de Oliveira M.C."/>
            <person name="Miyaki C.Y."/>
            <person name="Takita M.A."/>
            <person name="da Silva A.C.R."/>
            <person name="Furlan L.R."/>
            <person name="Carraro D.M."/>
            <person name="Camarotte G."/>
            <person name="Almeida N.F. Jr."/>
            <person name="Carrer H."/>
            <person name="Coutinho L.L."/>
            <person name="El-Dorry H.A."/>
            <person name="Ferro M.I.T."/>
            <person name="Gagliardi P.R."/>
            <person name="Giglioti E."/>
            <person name="Goldman M.H.S."/>
            <person name="Goldman G.H."/>
            <person name="Kimura E.T."/>
            <person name="Ferro E.S."/>
            <person name="Kuramae E.E."/>
            <person name="Lemos E.G.M."/>
            <person name="Lemos M.V.F."/>
            <person name="Mauro S.M.Z."/>
            <person name="Machado M.A."/>
            <person name="Marino C.L."/>
            <person name="Menck C.F."/>
            <person name="Nunes L.R."/>
            <person name="Oliveira R.C."/>
            <person name="Pereira G.G."/>
            <person name="Siqueira W."/>
            <person name="de Souza A.A."/>
            <person name="Tsai S.M."/>
            <person name="Zanca A.S."/>
            <person name="Simpson A.J.G."/>
            <person name="Brumbley S.M."/>
            <person name="Setubal J.C."/>
        </authorList>
    </citation>
    <scope>NUCLEOTIDE SEQUENCE [LARGE SCALE GENOMIC DNA]</scope>
    <source>
        <strain evidence="6 7">CTCB07</strain>
    </source>
</reference>
<dbReference type="KEGG" id="lxx:Lxx24050"/>
<protein>
    <submittedName>
        <fullName evidence="6">Phage-related head maturation protease</fullName>
    </submittedName>
</protein>
<sequence>MRLRLTNPEIRDNGDGSINLVGYASVTDSPYEVNDMWGSYMETIARGAFAKSLQESEDVRLLVNHDGIPLARTRSGTLNLHEITDPLADPQGRGQTGLWSEAPNLDPASPLVQTVASAMRRGDLSEMSFAFSALRQTWNADYTEREVNECHLFDVSVVTYPANPATSASLRDGDATDQAADTVLTDEERAGEESAGQVYPEATEAQERSLALARARAASRH</sequence>
<dbReference type="Proteomes" id="UP000001306">
    <property type="component" value="Chromosome"/>
</dbReference>
<keyword evidence="3" id="KW-0378">Hydrolase</keyword>
<dbReference type="GO" id="GO:0006508">
    <property type="term" value="P:proteolysis"/>
    <property type="evidence" value="ECO:0007669"/>
    <property type="project" value="UniProtKB-KW"/>
</dbReference>
<keyword evidence="1" id="KW-1188">Viral release from host cell</keyword>
<name>Q6AC52_LEIXX</name>
<evidence type="ECO:0000259" key="5">
    <source>
        <dbReference type="Pfam" id="PF04586"/>
    </source>
</evidence>
<evidence type="ECO:0000313" key="7">
    <source>
        <dbReference type="Proteomes" id="UP000001306"/>
    </source>
</evidence>
<dbReference type="InterPro" id="IPR054613">
    <property type="entry name" value="Peptidase_S78_dom"/>
</dbReference>
<dbReference type="GO" id="GO:0008233">
    <property type="term" value="F:peptidase activity"/>
    <property type="evidence" value="ECO:0007669"/>
    <property type="project" value="UniProtKB-KW"/>
</dbReference>
<keyword evidence="7" id="KW-1185">Reference proteome</keyword>
<proteinExistence type="predicted"/>
<evidence type="ECO:0000313" key="6">
    <source>
        <dbReference type="EMBL" id="AAT90040.1"/>
    </source>
</evidence>
<dbReference type="HOGENOM" id="CLU_1249882_0_0_11"/>
<dbReference type="STRING" id="281090.Lxx24050"/>
<evidence type="ECO:0000256" key="4">
    <source>
        <dbReference type="SAM" id="MobiDB-lite"/>
    </source>
</evidence>